<keyword evidence="4" id="KW-1185">Reference proteome</keyword>
<reference evidence="3" key="1">
    <citation type="journal article" date="2020" name="Cell">
        <title>Large-Scale Comparative Analyses of Tick Genomes Elucidate Their Genetic Diversity and Vector Capacities.</title>
        <authorList>
            <consortium name="Tick Genome and Microbiome Consortium (TIGMIC)"/>
            <person name="Jia N."/>
            <person name="Wang J."/>
            <person name="Shi W."/>
            <person name="Du L."/>
            <person name="Sun Y."/>
            <person name="Zhan W."/>
            <person name="Jiang J.F."/>
            <person name="Wang Q."/>
            <person name="Zhang B."/>
            <person name="Ji P."/>
            <person name="Bell-Sakyi L."/>
            <person name="Cui X.M."/>
            <person name="Yuan T.T."/>
            <person name="Jiang B.G."/>
            <person name="Yang W.F."/>
            <person name="Lam T.T."/>
            <person name="Chang Q.C."/>
            <person name="Ding S.J."/>
            <person name="Wang X.J."/>
            <person name="Zhu J.G."/>
            <person name="Ruan X.D."/>
            <person name="Zhao L."/>
            <person name="Wei J.T."/>
            <person name="Ye R.Z."/>
            <person name="Que T.C."/>
            <person name="Du C.H."/>
            <person name="Zhou Y.H."/>
            <person name="Cheng J.X."/>
            <person name="Dai P.F."/>
            <person name="Guo W.B."/>
            <person name="Han X.H."/>
            <person name="Huang E.J."/>
            <person name="Li L.F."/>
            <person name="Wei W."/>
            <person name="Gao Y.C."/>
            <person name="Liu J.Z."/>
            <person name="Shao H.Z."/>
            <person name="Wang X."/>
            <person name="Wang C.C."/>
            <person name="Yang T.C."/>
            <person name="Huo Q.B."/>
            <person name="Li W."/>
            <person name="Chen H.Y."/>
            <person name="Chen S.E."/>
            <person name="Zhou L.G."/>
            <person name="Ni X.B."/>
            <person name="Tian J.H."/>
            <person name="Sheng Y."/>
            <person name="Liu T."/>
            <person name="Pan Y.S."/>
            <person name="Xia L.Y."/>
            <person name="Li J."/>
            <person name="Zhao F."/>
            <person name="Cao W.C."/>
        </authorList>
    </citation>
    <scope>NUCLEOTIDE SEQUENCE</scope>
    <source>
        <strain evidence="3">Rmic-2018</strain>
    </source>
</reference>
<reference evidence="3" key="2">
    <citation type="submission" date="2021-09" db="EMBL/GenBank/DDBJ databases">
        <authorList>
            <person name="Jia N."/>
            <person name="Wang J."/>
            <person name="Shi W."/>
            <person name="Du L."/>
            <person name="Sun Y."/>
            <person name="Zhan W."/>
            <person name="Jiang J."/>
            <person name="Wang Q."/>
            <person name="Zhang B."/>
            <person name="Ji P."/>
            <person name="Sakyi L.B."/>
            <person name="Cui X."/>
            <person name="Yuan T."/>
            <person name="Jiang B."/>
            <person name="Yang W."/>
            <person name="Lam T.T.-Y."/>
            <person name="Chang Q."/>
            <person name="Ding S."/>
            <person name="Wang X."/>
            <person name="Zhu J."/>
            <person name="Ruan X."/>
            <person name="Zhao L."/>
            <person name="Wei J."/>
            <person name="Que T."/>
            <person name="Du C."/>
            <person name="Cheng J."/>
            <person name="Dai P."/>
            <person name="Han X."/>
            <person name="Huang E."/>
            <person name="Gao Y."/>
            <person name="Liu J."/>
            <person name="Shao H."/>
            <person name="Ye R."/>
            <person name="Li L."/>
            <person name="Wei W."/>
            <person name="Wang X."/>
            <person name="Wang C."/>
            <person name="Huo Q."/>
            <person name="Li W."/>
            <person name="Guo W."/>
            <person name="Chen H."/>
            <person name="Chen S."/>
            <person name="Zhou L."/>
            <person name="Zhou L."/>
            <person name="Ni X."/>
            <person name="Tian J."/>
            <person name="Zhou Y."/>
            <person name="Sheng Y."/>
            <person name="Liu T."/>
            <person name="Pan Y."/>
            <person name="Xia L."/>
            <person name="Li J."/>
            <person name="Zhao F."/>
            <person name="Cao W."/>
        </authorList>
    </citation>
    <scope>NUCLEOTIDE SEQUENCE</scope>
    <source>
        <strain evidence="3">Rmic-2018</strain>
        <tissue evidence="3">Larvae</tissue>
    </source>
</reference>
<feature type="compositionally biased region" description="Low complexity" evidence="1">
    <location>
        <begin position="7"/>
        <end position="31"/>
    </location>
</feature>
<dbReference type="EMBL" id="JABSTU010000007">
    <property type="protein sequence ID" value="KAH8025906.1"/>
    <property type="molecule type" value="Genomic_DNA"/>
</dbReference>
<dbReference type="InterPro" id="IPR038717">
    <property type="entry name" value="Tc1-like_DDE_dom"/>
</dbReference>
<feature type="region of interest" description="Disordered" evidence="1">
    <location>
        <begin position="472"/>
        <end position="491"/>
    </location>
</feature>
<dbReference type="InterPro" id="IPR036397">
    <property type="entry name" value="RNaseH_sf"/>
</dbReference>
<protein>
    <recommendedName>
        <fullName evidence="2">Tc1-like transposase DDE domain-containing protein</fullName>
    </recommendedName>
</protein>
<name>A0A9J6DVK4_RHIMP</name>
<dbReference type="PANTHER" id="PTHR33939:SF1">
    <property type="entry name" value="DUF4371 DOMAIN-CONTAINING PROTEIN"/>
    <property type="match status" value="1"/>
</dbReference>
<dbReference type="AlphaFoldDB" id="A0A9J6DVK4"/>
<dbReference type="PANTHER" id="PTHR33939">
    <property type="entry name" value="PROTEIN CBG22215"/>
    <property type="match status" value="1"/>
</dbReference>
<organism evidence="3 4">
    <name type="scientific">Rhipicephalus microplus</name>
    <name type="common">Cattle tick</name>
    <name type="synonym">Boophilus microplus</name>
    <dbReference type="NCBI Taxonomy" id="6941"/>
    <lineage>
        <taxon>Eukaryota</taxon>
        <taxon>Metazoa</taxon>
        <taxon>Ecdysozoa</taxon>
        <taxon>Arthropoda</taxon>
        <taxon>Chelicerata</taxon>
        <taxon>Arachnida</taxon>
        <taxon>Acari</taxon>
        <taxon>Parasitiformes</taxon>
        <taxon>Ixodida</taxon>
        <taxon>Ixodoidea</taxon>
        <taxon>Ixodidae</taxon>
        <taxon>Rhipicephalinae</taxon>
        <taxon>Rhipicephalus</taxon>
        <taxon>Boophilus</taxon>
    </lineage>
</organism>
<dbReference type="Proteomes" id="UP000821866">
    <property type="component" value="Unassembled WGS sequence"/>
</dbReference>
<evidence type="ECO:0000256" key="1">
    <source>
        <dbReference type="SAM" id="MobiDB-lite"/>
    </source>
</evidence>
<evidence type="ECO:0000313" key="4">
    <source>
        <dbReference type="Proteomes" id="UP000821866"/>
    </source>
</evidence>
<dbReference type="GO" id="GO:0003676">
    <property type="term" value="F:nucleic acid binding"/>
    <property type="evidence" value="ECO:0007669"/>
    <property type="project" value="InterPro"/>
</dbReference>
<gene>
    <name evidence="3" type="ORF">HPB51_014101</name>
</gene>
<dbReference type="VEuPathDB" id="VectorBase:LOC119185796"/>
<feature type="domain" description="Tc1-like transposase DDE" evidence="2">
    <location>
        <begin position="291"/>
        <end position="412"/>
    </location>
</feature>
<dbReference type="Pfam" id="PF13358">
    <property type="entry name" value="DDE_3"/>
    <property type="match status" value="1"/>
</dbReference>
<comment type="caution">
    <text evidence="3">The sequence shown here is derived from an EMBL/GenBank/DDBJ whole genome shotgun (WGS) entry which is preliminary data.</text>
</comment>
<feature type="region of interest" description="Disordered" evidence="1">
    <location>
        <begin position="1"/>
        <end position="33"/>
    </location>
</feature>
<evidence type="ECO:0000259" key="2">
    <source>
        <dbReference type="Pfam" id="PF13358"/>
    </source>
</evidence>
<proteinExistence type="predicted"/>
<accession>A0A9J6DVK4</accession>
<dbReference type="Gene3D" id="3.30.420.10">
    <property type="entry name" value="Ribonuclease H-like superfamily/Ribonuclease H"/>
    <property type="match status" value="1"/>
</dbReference>
<sequence>MGSAGYSSSTSLTEETPPRAASPPAAQPYQALSNQKLSVQAKKVAYNVYAQARKSDPQLSVRAACRKVSELTGVSERSVFRIKLDVNSGTLKSPKRKRLRLPAMDDRAKTGKTRLELHDSFSLAALRRKVHQYFLRNELPTAAKLAQDVTSGSDMPKMSVRTMQRLLNEIGFSFRKRKRNCELLKRDDIITWRRRYLRTIRQLRAQKRPIYYLDETWVNAGHTKDKVWEDANITTREEAFRQGLTTGLRAPSGKGGRLILLHAGSEDGFLNSACLLFRAAKRSGDYHTEMDGPRFEKCFGEQLLPNIKPCSVIVVDNAPYHSVRLERVPTSSSRKADIQSWLTEKNIAFSQDQLKAELLDLVNDHKKMFSAYRVDVLAKAAGHDVVRLPPYHCEFNPIELIWSQVKGYVAANNTTFTLAGVEKLVRESIDRVTPDNWLQACAHVKKIEEDLWQRDGLIDSKLDQLIIPLGSECSTESDGSDSNTSELEYLT</sequence>
<evidence type="ECO:0000313" key="3">
    <source>
        <dbReference type="EMBL" id="KAH8025906.1"/>
    </source>
</evidence>